<dbReference type="SUPFAM" id="SSF53850">
    <property type="entry name" value="Periplasmic binding protein-like II"/>
    <property type="match status" value="1"/>
</dbReference>
<dbReference type="PANTHER" id="PTHR43649:SF33">
    <property type="entry name" value="POLYGALACTURONAN_RHAMNOGALACTURONAN-BINDING PROTEIN YTCQ"/>
    <property type="match status" value="1"/>
</dbReference>
<dbReference type="AlphaFoldDB" id="A0A4P6EAG4"/>
<evidence type="ECO:0000313" key="4">
    <source>
        <dbReference type="Proteomes" id="UP000293995"/>
    </source>
</evidence>
<dbReference type="Gene3D" id="3.40.190.10">
    <property type="entry name" value="Periplasmic binding protein-like II"/>
    <property type="match status" value="2"/>
</dbReference>
<gene>
    <name evidence="3" type="ORF">ET475_03085</name>
</gene>
<protein>
    <submittedName>
        <fullName evidence="3">Extracellular solute-binding protein</fullName>
    </submittedName>
</protein>
<dbReference type="KEGG" id="mprt:ET475_03085"/>
<dbReference type="OrthoDB" id="3225049at2"/>
<keyword evidence="1 2" id="KW-0732">Signal</keyword>
<accession>A0A4P6EAG4</accession>
<dbReference type="Proteomes" id="UP000293995">
    <property type="component" value="Chromosome"/>
</dbReference>
<dbReference type="InterPro" id="IPR050490">
    <property type="entry name" value="Bact_solute-bd_prot1"/>
</dbReference>
<name>A0A4P6EAG4_9MICO</name>
<evidence type="ECO:0000256" key="1">
    <source>
        <dbReference type="ARBA" id="ARBA00022729"/>
    </source>
</evidence>
<keyword evidence="4" id="KW-1185">Reference proteome</keyword>
<evidence type="ECO:0000256" key="2">
    <source>
        <dbReference type="SAM" id="SignalP"/>
    </source>
</evidence>
<dbReference type="RefSeq" id="WP_129385910.1">
    <property type="nucleotide sequence ID" value="NZ_CP035494.1"/>
</dbReference>
<proteinExistence type="predicted"/>
<dbReference type="PANTHER" id="PTHR43649">
    <property type="entry name" value="ARABINOSE-BINDING PROTEIN-RELATED"/>
    <property type="match status" value="1"/>
</dbReference>
<dbReference type="EMBL" id="CP035494">
    <property type="protein sequence ID" value="QAY59075.1"/>
    <property type="molecule type" value="Genomic_DNA"/>
</dbReference>
<feature type="signal peptide" evidence="2">
    <location>
        <begin position="1"/>
        <end position="22"/>
    </location>
</feature>
<organism evidence="3 4">
    <name type="scientific">Microbacterium protaetiae</name>
    <dbReference type="NCBI Taxonomy" id="2509458"/>
    <lineage>
        <taxon>Bacteria</taxon>
        <taxon>Bacillati</taxon>
        <taxon>Actinomycetota</taxon>
        <taxon>Actinomycetes</taxon>
        <taxon>Micrococcales</taxon>
        <taxon>Microbacteriaceae</taxon>
        <taxon>Microbacterium</taxon>
    </lineage>
</organism>
<dbReference type="PROSITE" id="PS51257">
    <property type="entry name" value="PROKAR_LIPOPROTEIN"/>
    <property type="match status" value="1"/>
</dbReference>
<sequence length="501" mass="54957">MRNHSRLGIAVASVAVAALALTACGSSDDDATGKTDKTITWMAMLHTATTPEADGPVQKALEDYTGRSVDFQWVPDASKDEKINAALASDSLADITSLTNITNTSVRQALKSGQFWDVEKYLKDYPNLAKINQDTIASARVDGHLYGIPFQKQMARYGVLIRQDWLDKLGLEVPHTIEDLAKVAVAFTNDDPDGDGKDDTTGFLDRAESFNLGFKMLAGYFGAGNNFELNDEGKIVPSFDTDAFRRAMQWYHGLYEQGAVNNEFVTVQKKNQQDAIAQGKGGIVVTGLFEAKNYMALAQSADPNTPMAWALVNDMTYGSVPRRILSDTNGGFGGWLAISTSKVKSEDELKSILGFIDKLLDKDAFSLMTNGIEGTHYTLDDQGVVTIKDQSLWEQEVEPYSSSRPSDIVTTFKSTTPYVDEAQKLMDENTQYAVVDPSLPLSSETFDRDWSTILQGATDAYNKFMVGQLDMNGYNAAIEKLHGQGLDKVIDEFTASYNASK</sequence>
<evidence type="ECO:0000313" key="3">
    <source>
        <dbReference type="EMBL" id="QAY59075.1"/>
    </source>
</evidence>
<feature type="chain" id="PRO_5039410851" evidence="2">
    <location>
        <begin position="23"/>
        <end position="501"/>
    </location>
</feature>
<reference evidence="3 4" key="1">
    <citation type="submission" date="2019-01" db="EMBL/GenBank/DDBJ databases">
        <title>Genome sequencing of strain DFW100M-13.</title>
        <authorList>
            <person name="Heo J."/>
            <person name="Kim S.-J."/>
            <person name="Kim J.-S."/>
            <person name="Hong S.-B."/>
            <person name="Kwon S.-W."/>
        </authorList>
    </citation>
    <scope>NUCLEOTIDE SEQUENCE [LARGE SCALE GENOMIC DNA]</scope>
    <source>
        <strain evidence="3 4">DFW100M-13</strain>
    </source>
</reference>